<feature type="transmembrane region" description="Helical" evidence="1">
    <location>
        <begin position="263"/>
        <end position="287"/>
    </location>
</feature>
<evidence type="ECO:0000313" key="2">
    <source>
        <dbReference type="EMBL" id="MBY0097863.1"/>
    </source>
</evidence>
<keyword evidence="3" id="KW-1185">Reference proteome</keyword>
<dbReference type="RefSeq" id="WP_221874080.1">
    <property type="nucleotide sequence ID" value="NZ_JACWFH010000015.1"/>
</dbReference>
<reference evidence="2 3" key="1">
    <citation type="submission" date="2020-07" db="EMBL/GenBank/DDBJ databases">
        <title>Fungal Genomes of the International Space Station.</title>
        <authorList>
            <person name="Seuylemezian A."/>
            <person name="Singh N.K."/>
            <person name="Wood J."/>
            <person name="Venkateswaran K."/>
        </authorList>
    </citation>
    <scope>NUCLEOTIDE SEQUENCE [LARGE SCALE GENOMIC DNA]</scope>
    <source>
        <strain evidence="2 3">PL-B2</strain>
    </source>
</reference>
<dbReference type="Gene3D" id="1.20.1260.10">
    <property type="match status" value="2"/>
</dbReference>
<comment type="caution">
    <text evidence="2">The sequence shown here is derived from an EMBL/GenBank/DDBJ whole genome shotgun (WGS) entry which is preliminary data.</text>
</comment>
<keyword evidence="1" id="KW-0812">Transmembrane</keyword>
<evidence type="ECO:0000313" key="3">
    <source>
        <dbReference type="Proteomes" id="UP000769780"/>
    </source>
</evidence>
<sequence length="336" mass="37906">MVKTNPISVSEVASLWQTYQEKTLIMRFLEYFIEKADDPQARNILGGLWQELNFYVKEMEELFSEQGIVKPVGFTSDDVNLEAPKLYDNGFDIMFVRVLKEVSMGLYTLGLNMTYDKKVASIYEGLTTVTQKIYKLATSYLIEKGILSLPPKVTMPKKNEIIKSKDYKDGFKLLGDKRPLNLLEVGIIHHNLEVNNIGMQLITGFAQCAQNKEAKQYFSRGIDIAKKQIKVMESLLLEGDVQLSAASGATVTTSTIPPFSDKLMMHCIYILNGFGLIGSGTGGFFSLRNDLAMKTLLIAKDVYFYAQEGINLKIKNGWFEEPPQMEDRSKIINKGK</sequence>
<evidence type="ECO:0000256" key="1">
    <source>
        <dbReference type="SAM" id="Phobius"/>
    </source>
</evidence>
<protein>
    <submittedName>
        <fullName evidence="2">DUF3231 family protein</fullName>
    </submittedName>
</protein>
<dbReference type="EMBL" id="JACWFH010000015">
    <property type="protein sequence ID" value="MBY0097863.1"/>
    <property type="molecule type" value="Genomic_DNA"/>
</dbReference>
<organism evidence="2 3">
    <name type="scientific">Mesobacillus maritimus</name>
    <dbReference type="NCBI Taxonomy" id="1643336"/>
    <lineage>
        <taxon>Bacteria</taxon>
        <taxon>Bacillati</taxon>
        <taxon>Bacillota</taxon>
        <taxon>Bacilli</taxon>
        <taxon>Bacillales</taxon>
        <taxon>Bacillaceae</taxon>
        <taxon>Mesobacillus</taxon>
    </lineage>
</organism>
<dbReference type="InterPro" id="IPR021617">
    <property type="entry name" value="DUF3231"/>
</dbReference>
<dbReference type="Pfam" id="PF11553">
    <property type="entry name" value="DUF3231"/>
    <property type="match status" value="2"/>
</dbReference>
<keyword evidence="1" id="KW-1133">Transmembrane helix</keyword>
<dbReference type="InterPro" id="IPR012347">
    <property type="entry name" value="Ferritin-like"/>
</dbReference>
<gene>
    <name evidence="2" type="ORF">H0185_13745</name>
</gene>
<proteinExistence type="predicted"/>
<keyword evidence="1" id="KW-0472">Membrane</keyword>
<dbReference type="Proteomes" id="UP000769780">
    <property type="component" value="Unassembled WGS sequence"/>
</dbReference>
<accession>A0ABS7K6H7</accession>
<name>A0ABS7K6H7_9BACI</name>